<sequence length="499" mass="55016">MRKEAEAQVELAKKRCRDVIDRIEGLPASTKITASCRRTLLKLAHSELTFLCRCCSSSSSSSFSSSTSTPLNLSVNIGHLEAVVHLVQQPFITGVSRVCKPIPLSTLAPHPHGQKTDPCLKKHVHVDIVCTLHRNPVWIIVSDRNPKYITWSGSSCGSPYKRDKSKGLKLRIQQVTAAARSAVALKPSSIILFFSNRNGLSSIVCNKLKDEFGATEFQLDFPVLDFNFDLSKEAGEWTNVLVARTYQEACAFEIKVSDTRNAVLSSESDVKDSSLGEAADTEKDPSVSTGHTEFCCAFSNLISRMEFYSLYLKNGESQVGSLLGQSELINFDTTALIALVSGISNGGTPKLLATPESELRQRFKGNYKFVIGQVMSEIQNPILVELGRTISGKRGIICESVRSEFKEVNFSQELLMSYLWPLQPCLCNLLQVVPDSPSERMMNLPTTRKLALKNKVVFGTGDYWCAPTVTANMAFVRAISQTGMSLFTIEHRPRALTGD</sequence>
<dbReference type="Proteomes" id="UP000507245">
    <property type="component" value="Unassembled WGS sequence"/>
</dbReference>
<proteinExistence type="predicted"/>
<accession>A0A6J5XLQ3</accession>
<evidence type="ECO:0000313" key="3">
    <source>
        <dbReference type="Proteomes" id="UP000507245"/>
    </source>
</evidence>
<dbReference type="PANTHER" id="PTHR13379:SF0">
    <property type="entry name" value="UPF0415 PROTEIN C7ORF25"/>
    <property type="match status" value="1"/>
</dbReference>
<dbReference type="AlphaFoldDB" id="A0A6J5XLQ3"/>
<dbReference type="InterPro" id="IPR010733">
    <property type="entry name" value="DUF1308"/>
</dbReference>
<dbReference type="OrthoDB" id="441890at2759"/>
<feature type="domain" description="DUF1308" evidence="1">
    <location>
        <begin position="329"/>
        <end position="497"/>
    </location>
</feature>
<gene>
    <name evidence="2" type="ORF">ORAREDHAP_LOCUS34182</name>
</gene>
<keyword evidence="3" id="KW-1185">Reference proteome</keyword>
<dbReference type="Pfam" id="PF07000">
    <property type="entry name" value="DUF1308"/>
    <property type="match status" value="1"/>
</dbReference>
<protein>
    <recommendedName>
        <fullName evidence="1">DUF1308 domain-containing protein</fullName>
    </recommendedName>
</protein>
<evidence type="ECO:0000259" key="1">
    <source>
        <dbReference type="Pfam" id="PF07000"/>
    </source>
</evidence>
<dbReference type="EMBL" id="CAEKKB010000005">
    <property type="protein sequence ID" value="CAB4311924.1"/>
    <property type="molecule type" value="Genomic_DNA"/>
</dbReference>
<reference evidence="3" key="1">
    <citation type="journal article" date="2020" name="Genome Biol.">
        <title>Gamete binning: chromosome-level and haplotype-resolved genome assembly enabled by high-throughput single-cell sequencing of gamete genomes.</title>
        <authorList>
            <person name="Campoy J.A."/>
            <person name="Sun H."/>
            <person name="Goel M."/>
            <person name="Jiao W.-B."/>
            <person name="Folz-Donahue K."/>
            <person name="Wang N."/>
            <person name="Rubio M."/>
            <person name="Liu C."/>
            <person name="Kukat C."/>
            <person name="Ruiz D."/>
            <person name="Huettel B."/>
            <person name="Schneeberger K."/>
        </authorList>
    </citation>
    <scope>NUCLEOTIDE SEQUENCE [LARGE SCALE GENOMIC DNA]</scope>
    <source>
        <strain evidence="3">cv. Rojo Pasion</strain>
    </source>
</reference>
<name>A0A6J5XLQ3_PRUAR</name>
<organism evidence="2 3">
    <name type="scientific">Prunus armeniaca</name>
    <name type="common">Apricot</name>
    <name type="synonym">Armeniaca vulgaris</name>
    <dbReference type="NCBI Taxonomy" id="36596"/>
    <lineage>
        <taxon>Eukaryota</taxon>
        <taxon>Viridiplantae</taxon>
        <taxon>Streptophyta</taxon>
        <taxon>Embryophyta</taxon>
        <taxon>Tracheophyta</taxon>
        <taxon>Spermatophyta</taxon>
        <taxon>Magnoliopsida</taxon>
        <taxon>eudicotyledons</taxon>
        <taxon>Gunneridae</taxon>
        <taxon>Pentapetalae</taxon>
        <taxon>rosids</taxon>
        <taxon>fabids</taxon>
        <taxon>Rosales</taxon>
        <taxon>Rosaceae</taxon>
        <taxon>Amygdaloideae</taxon>
        <taxon>Amygdaleae</taxon>
        <taxon>Prunus</taxon>
    </lineage>
</organism>
<dbReference type="PANTHER" id="PTHR13379">
    <property type="entry name" value="UNCHARACTERIZED DUF1308"/>
    <property type="match status" value="1"/>
</dbReference>
<evidence type="ECO:0000313" key="2">
    <source>
        <dbReference type="EMBL" id="CAB4311924.1"/>
    </source>
</evidence>